<reference evidence="3 4" key="1">
    <citation type="journal article" date="2015" name="Fungal Genet. Biol.">
        <title>Evolution of novel wood decay mechanisms in Agaricales revealed by the genome sequences of Fistulina hepatica and Cylindrobasidium torrendii.</title>
        <authorList>
            <person name="Floudas D."/>
            <person name="Held B.W."/>
            <person name="Riley R."/>
            <person name="Nagy L.G."/>
            <person name="Koehler G."/>
            <person name="Ransdell A.S."/>
            <person name="Younus H."/>
            <person name="Chow J."/>
            <person name="Chiniquy J."/>
            <person name="Lipzen A."/>
            <person name="Tritt A."/>
            <person name="Sun H."/>
            <person name="Haridas S."/>
            <person name="LaButti K."/>
            <person name="Ohm R.A."/>
            <person name="Kues U."/>
            <person name="Blanchette R.A."/>
            <person name="Grigoriev I.V."/>
            <person name="Minto R.E."/>
            <person name="Hibbett D.S."/>
        </authorList>
    </citation>
    <scope>NUCLEOTIDE SEQUENCE [LARGE SCALE GENOMIC DNA]</scope>
    <source>
        <strain evidence="3 4">ATCC 64428</strain>
    </source>
</reference>
<evidence type="ECO:0000256" key="1">
    <source>
        <dbReference type="SAM" id="MobiDB-lite"/>
    </source>
</evidence>
<dbReference type="AlphaFoldDB" id="A0A0D7AK14"/>
<sequence length="242" mass="25951">MWSPVQLVLILLALYRRHCGGRLPLTALIDRHLKSNGGVGAYRYPHHHAMLDPPGQKGTSTPHIPTARSSPTQIRYDDHRPSSSRVVDGANTCPPRARSSPLPALAGEQVGTATSEAHPVAHELGVADLSAPHADGTLSHIDVGCAMFGQVPLLPTGGLCESDYATTRWFGGVAHREPRSTVTATRNSEVGLHPSRVPPTRTMRAQRSRPTRPRTPVSQHGSQLSAPRSQPGLGAEDGNEKR</sequence>
<gene>
    <name evidence="3" type="ORF">FISHEDRAFT_70416</name>
</gene>
<evidence type="ECO:0008006" key="5">
    <source>
        <dbReference type="Google" id="ProtNLM"/>
    </source>
</evidence>
<feature type="compositionally biased region" description="Polar residues" evidence="1">
    <location>
        <begin position="217"/>
        <end position="228"/>
    </location>
</feature>
<organism evidence="3 4">
    <name type="scientific">Fistulina hepatica ATCC 64428</name>
    <dbReference type="NCBI Taxonomy" id="1128425"/>
    <lineage>
        <taxon>Eukaryota</taxon>
        <taxon>Fungi</taxon>
        <taxon>Dikarya</taxon>
        <taxon>Basidiomycota</taxon>
        <taxon>Agaricomycotina</taxon>
        <taxon>Agaricomycetes</taxon>
        <taxon>Agaricomycetidae</taxon>
        <taxon>Agaricales</taxon>
        <taxon>Fistulinaceae</taxon>
        <taxon>Fistulina</taxon>
    </lineage>
</organism>
<feature type="region of interest" description="Disordered" evidence="1">
    <location>
        <begin position="46"/>
        <end position="103"/>
    </location>
</feature>
<evidence type="ECO:0000313" key="4">
    <source>
        <dbReference type="Proteomes" id="UP000054144"/>
    </source>
</evidence>
<dbReference type="Proteomes" id="UP000054144">
    <property type="component" value="Unassembled WGS sequence"/>
</dbReference>
<accession>A0A0D7AK14</accession>
<feature type="region of interest" description="Disordered" evidence="1">
    <location>
        <begin position="177"/>
        <end position="242"/>
    </location>
</feature>
<feature type="compositionally biased region" description="Polar residues" evidence="1">
    <location>
        <begin position="57"/>
        <end position="73"/>
    </location>
</feature>
<evidence type="ECO:0000313" key="3">
    <source>
        <dbReference type="EMBL" id="KIY51922.1"/>
    </source>
</evidence>
<keyword evidence="2" id="KW-0732">Signal</keyword>
<feature type="signal peptide" evidence="2">
    <location>
        <begin position="1"/>
        <end position="21"/>
    </location>
</feature>
<feature type="chain" id="PRO_5002316253" description="Secreted protein" evidence="2">
    <location>
        <begin position="22"/>
        <end position="242"/>
    </location>
</feature>
<protein>
    <recommendedName>
        <fullName evidence="5">Secreted protein</fullName>
    </recommendedName>
</protein>
<keyword evidence="4" id="KW-1185">Reference proteome</keyword>
<proteinExistence type="predicted"/>
<dbReference type="EMBL" id="KN881647">
    <property type="protein sequence ID" value="KIY51922.1"/>
    <property type="molecule type" value="Genomic_DNA"/>
</dbReference>
<name>A0A0D7AK14_9AGAR</name>
<evidence type="ECO:0000256" key="2">
    <source>
        <dbReference type="SAM" id="SignalP"/>
    </source>
</evidence>